<proteinExistence type="predicted"/>
<comment type="caution">
    <text evidence="1">The sequence shown here is derived from an EMBL/GenBank/DDBJ whole genome shotgun (WGS) entry which is preliminary data.</text>
</comment>
<protein>
    <submittedName>
        <fullName evidence="1">Uncharacterized protein</fullName>
    </submittedName>
</protein>
<accession>A0A2S5BHP1</accession>
<evidence type="ECO:0000313" key="1">
    <source>
        <dbReference type="EMBL" id="POY76274.1"/>
    </source>
</evidence>
<dbReference type="AlphaFoldDB" id="A0A2S5BHP1"/>
<organism evidence="1 2">
    <name type="scientific">Rhodotorula taiwanensis</name>
    <dbReference type="NCBI Taxonomy" id="741276"/>
    <lineage>
        <taxon>Eukaryota</taxon>
        <taxon>Fungi</taxon>
        <taxon>Dikarya</taxon>
        <taxon>Basidiomycota</taxon>
        <taxon>Pucciniomycotina</taxon>
        <taxon>Microbotryomycetes</taxon>
        <taxon>Sporidiobolales</taxon>
        <taxon>Sporidiobolaceae</taxon>
        <taxon>Rhodotorula</taxon>
    </lineage>
</organism>
<dbReference type="EMBL" id="PJQD01000005">
    <property type="protein sequence ID" value="POY76274.1"/>
    <property type="molecule type" value="Genomic_DNA"/>
</dbReference>
<keyword evidence="2" id="KW-1185">Reference proteome</keyword>
<evidence type="ECO:0000313" key="2">
    <source>
        <dbReference type="Proteomes" id="UP000237144"/>
    </source>
</evidence>
<dbReference type="Proteomes" id="UP000237144">
    <property type="component" value="Unassembled WGS sequence"/>
</dbReference>
<gene>
    <name evidence="1" type="ORF">BMF94_0469</name>
</gene>
<dbReference type="OrthoDB" id="10261040at2759"/>
<name>A0A2S5BHP1_9BASI</name>
<reference evidence="1 2" key="1">
    <citation type="journal article" date="2018" name="Front. Microbiol.">
        <title>Prospects for Fungal Bioremediation of Acidic Radioactive Waste Sites: Characterization and Genome Sequence of Rhodotorula taiwanensis MD1149.</title>
        <authorList>
            <person name="Tkavc R."/>
            <person name="Matrosova V.Y."/>
            <person name="Grichenko O.E."/>
            <person name="Gostincar C."/>
            <person name="Volpe R.P."/>
            <person name="Klimenkova P."/>
            <person name="Gaidamakova E.K."/>
            <person name="Zhou C.E."/>
            <person name="Stewart B.J."/>
            <person name="Lyman M.G."/>
            <person name="Malfatti S.A."/>
            <person name="Rubinfeld B."/>
            <person name="Courtot M."/>
            <person name="Singh J."/>
            <person name="Dalgard C.L."/>
            <person name="Hamilton T."/>
            <person name="Frey K.G."/>
            <person name="Gunde-Cimerman N."/>
            <person name="Dugan L."/>
            <person name="Daly M.J."/>
        </authorList>
    </citation>
    <scope>NUCLEOTIDE SEQUENCE [LARGE SCALE GENOMIC DNA]</scope>
    <source>
        <strain evidence="1 2">MD1149</strain>
    </source>
</reference>
<sequence>MAQPATTPQQKLAALEAILATVSRTRSSLPALVKTVLPDSPLPLVPQSAADRAAAYRTASTECHAAIRVLADQLEAVEVILAETDQSEQRDRTDIVVRPVAANDDGEPRKKQVADENKPTWTRVGEILAAGGTTAQLRASEPYKPVHAVPTTSEELEGLLERWNKAHKRVKVVVTQRRAGRPTELQLTLRGVLRARVALRWVAGEPGGASRCEADYITCYALKEEKPIHADSQFSLFRSISNEAMLVLHRARVRASEGQADAALLEEVLAFLSDPPLPF</sequence>